<proteinExistence type="predicted"/>
<feature type="compositionally biased region" description="Basic and acidic residues" evidence="1">
    <location>
        <begin position="210"/>
        <end position="219"/>
    </location>
</feature>
<feature type="compositionally biased region" description="Low complexity" evidence="1">
    <location>
        <begin position="268"/>
        <end position="287"/>
    </location>
</feature>
<evidence type="ECO:0000313" key="2">
    <source>
        <dbReference type="EMBL" id="VEL16881.1"/>
    </source>
</evidence>
<dbReference type="EMBL" id="CAAALY010030236">
    <property type="protein sequence ID" value="VEL16881.1"/>
    <property type="molecule type" value="Genomic_DNA"/>
</dbReference>
<comment type="caution">
    <text evidence="2">The sequence shown here is derived from an EMBL/GenBank/DDBJ whole genome shotgun (WGS) entry which is preliminary data.</text>
</comment>
<dbReference type="AlphaFoldDB" id="A0A3S5BSX1"/>
<evidence type="ECO:0000313" key="3">
    <source>
        <dbReference type="Proteomes" id="UP000784294"/>
    </source>
</evidence>
<protein>
    <submittedName>
        <fullName evidence="2">Uncharacterized protein</fullName>
    </submittedName>
</protein>
<accession>A0A3S5BSX1</accession>
<feature type="region of interest" description="Disordered" evidence="1">
    <location>
        <begin position="378"/>
        <end position="398"/>
    </location>
</feature>
<gene>
    <name evidence="2" type="ORF">PXEA_LOCUS10321</name>
</gene>
<feature type="compositionally biased region" description="Basic and acidic residues" evidence="1">
    <location>
        <begin position="229"/>
        <end position="249"/>
    </location>
</feature>
<feature type="compositionally biased region" description="Low complexity" evidence="1">
    <location>
        <begin position="316"/>
        <end position="330"/>
    </location>
</feature>
<feature type="region of interest" description="Disordered" evidence="1">
    <location>
        <begin position="301"/>
        <end position="350"/>
    </location>
</feature>
<evidence type="ECO:0000256" key="1">
    <source>
        <dbReference type="SAM" id="MobiDB-lite"/>
    </source>
</evidence>
<feature type="region of interest" description="Disordered" evidence="1">
    <location>
        <begin position="194"/>
        <end position="287"/>
    </location>
</feature>
<dbReference type="Proteomes" id="UP000784294">
    <property type="component" value="Unassembled WGS sequence"/>
</dbReference>
<feature type="compositionally biased region" description="Low complexity" evidence="1">
    <location>
        <begin position="154"/>
        <end position="179"/>
    </location>
</feature>
<feature type="compositionally biased region" description="Low complexity" evidence="1">
    <location>
        <begin position="382"/>
        <end position="398"/>
    </location>
</feature>
<name>A0A3S5BSX1_9PLAT</name>
<reference evidence="2" key="1">
    <citation type="submission" date="2018-11" db="EMBL/GenBank/DDBJ databases">
        <authorList>
            <consortium name="Pathogen Informatics"/>
        </authorList>
    </citation>
    <scope>NUCLEOTIDE SEQUENCE</scope>
</reference>
<feature type="region of interest" description="Disordered" evidence="1">
    <location>
        <begin position="154"/>
        <end position="182"/>
    </location>
</feature>
<keyword evidence="3" id="KW-1185">Reference proteome</keyword>
<organism evidence="2 3">
    <name type="scientific">Protopolystoma xenopodis</name>
    <dbReference type="NCBI Taxonomy" id="117903"/>
    <lineage>
        <taxon>Eukaryota</taxon>
        <taxon>Metazoa</taxon>
        <taxon>Spiralia</taxon>
        <taxon>Lophotrochozoa</taxon>
        <taxon>Platyhelminthes</taxon>
        <taxon>Monogenea</taxon>
        <taxon>Polyopisthocotylea</taxon>
        <taxon>Polystomatidea</taxon>
        <taxon>Polystomatidae</taxon>
        <taxon>Protopolystoma</taxon>
    </lineage>
</organism>
<sequence length="398" mass="40121">MPTAPFYPCSLADGLLGRITPVGVGDQPGNLQSAPSTTPSLVSGLSGVPVAMAGSGLFSFDAFMKTMAVAGDVDPQKAALLLSAFQDSVAAGQAAVNVASPPIAGLASRPVSTSSTGDEQLNNSCRPIATCVNSGLGLASLSISSLFSPPGTLSVAPSCPSSSAASSLLSSSPSSVSFSTLLPAPGDRRLELARSDAGRLANESNKGGRRSRDEAKTEAMAETTTGQLADHERLDSNVMRREKGPDDRTAGVSSEADARASSPFLYTPKAHSSSSPPASSPSIPSVLSAPASITSHVHNHVKPPNSELPIGHADLTTRSSTSVRSISCSSNKHVGQPGEAAVDLSSSRQPTSAPSANCLRLFHSLAAMPISYVPQSGHGSFAASCPAAGSTTAASSGR</sequence>